<evidence type="ECO:0000313" key="5">
    <source>
        <dbReference type="EMBL" id="CAF4145702.1"/>
    </source>
</evidence>
<name>A0A814NAM7_9BILA</name>
<dbReference type="AlphaFoldDB" id="A0A814NAM7"/>
<evidence type="ECO:0000313" key="4">
    <source>
        <dbReference type="EMBL" id="CAF3854537.1"/>
    </source>
</evidence>
<organism evidence="2 6">
    <name type="scientific">Didymodactylos carnosus</name>
    <dbReference type="NCBI Taxonomy" id="1234261"/>
    <lineage>
        <taxon>Eukaryota</taxon>
        <taxon>Metazoa</taxon>
        <taxon>Spiralia</taxon>
        <taxon>Gnathifera</taxon>
        <taxon>Rotifera</taxon>
        <taxon>Eurotatoria</taxon>
        <taxon>Bdelloidea</taxon>
        <taxon>Philodinida</taxon>
        <taxon>Philodinidae</taxon>
        <taxon>Didymodactylos</taxon>
    </lineage>
</organism>
<evidence type="ECO:0000313" key="6">
    <source>
        <dbReference type="Proteomes" id="UP000663829"/>
    </source>
</evidence>
<dbReference type="Proteomes" id="UP000677228">
    <property type="component" value="Unassembled WGS sequence"/>
</dbReference>
<evidence type="ECO:0000256" key="1">
    <source>
        <dbReference type="SAM" id="MobiDB-lite"/>
    </source>
</evidence>
<comment type="caution">
    <text evidence="2">The sequence shown here is derived from an EMBL/GenBank/DDBJ whole genome shotgun (WGS) entry which is preliminary data.</text>
</comment>
<dbReference type="EMBL" id="CAJNOK010021578">
    <property type="protein sequence ID" value="CAF1334422.1"/>
    <property type="molecule type" value="Genomic_DNA"/>
</dbReference>
<reference evidence="2" key="1">
    <citation type="submission" date="2021-02" db="EMBL/GenBank/DDBJ databases">
        <authorList>
            <person name="Nowell W R."/>
        </authorList>
    </citation>
    <scope>NUCLEOTIDE SEQUENCE</scope>
</reference>
<dbReference type="EMBL" id="CAJOBA010043196">
    <property type="protein sequence ID" value="CAF4145702.1"/>
    <property type="molecule type" value="Genomic_DNA"/>
</dbReference>
<evidence type="ECO:0000313" key="3">
    <source>
        <dbReference type="EMBL" id="CAF1334422.1"/>
    </source>
</evidence>
<evidence type="ECO:0000313" key="2">
    <source>
        <dbReference type="EMBL" id="CAF1088934.1"/>
    </source>
</evidence>
<feature type="region of interest" description="Disordered" evidence="1">
    <location>
        <begin position="1"/>
        <end position="32"/>
    </location>
</feature>
<feature type="compositionally biased region" description="Polar residues" evidence="1">
    <location>
        <begin position="1"/>
        <end position="13"/>
    </location>
</feature>
<sequence>MSPISISEGTRTSPAERQRSLSVPRLQTEPLDDDEIWHRAFQGTKNATKTDSGDSDAPLRAVVNIHRTGFRPAGVAVYGPDVYCSPSPTLIDRKYAAEPTIQTKQDRKTSKVRCQAPVNPDEVRFAEHEDI</sequence>
<gene>
    <name evidence="2" type="ORF">GPM918_LOCUS18155</name>
    <name evidence="3" type="ORF">OVA965_LOCUS30043</name>
    <name evidence="4" type="ORF">SRO942_LOCUS18157</name>
    <name evidence="5" type="ORF">TMI583_LOCUS30834</name>
</gene>
<dbReference type="EMBL" id="CAJNOQ010005177">
    <property type="protein sequence ID" value="CAF1088934.1"/>
    <property type="molecule type" value="Genomic_DNA"/>
</dbReference>
<dbReference type="Proteomes" id="UP000681722">
    <property type="component" value="Unassembled WGS sequence"/>
</dbReference>
<proteinExistence type="predicted"/>
<dbReference type="Proteomes" id="UP000663829">
    <property type="component" value="Unassembled WGS sequence"/>
</dbReference>
<dbReference type="EMBL" id="CAJOBC010005179">
    <property type="protein sequence ID" value="CAF3854537.1"/>
    <property type="molecule type" value="Genomic_DNA"/>
</dbReference>
<dbReference type="Proteomes" id="UP000682733">
    <property type="component" value="Unassembled WGS sequence"/>
</dbReference>
<accession>A0A814NAM7</accession>
<protein>
    <submittedName>
        <fullName evidence="2">Uncharacterized protein</fullName>
    </submittedName>
</protein>
<keyword evidence="6" id="KW-1185">Reference proteome</keyword>